<dbReference type="EMBL" id="BAABKC010000111">
    <property type="protein sequence ID" value="GAA5074441.1"/>
    <property type="molecule type" value="Genomic_DNA"/>
</dbReference>
<dbReference type="Proteomes" id="UP001500124">
    <property type="component" value="Unassembled WGS sequence"/>
</dbReference>
<name>A0ABP9LE97_9ACTN</name>
<evidence type="ECO:0000313" key="1">
    <source>
        <dbReference type="EMBL" id="GAA5074441.1"/>
    </source>
</evidence>
<keyword evidence="2" id="KW-1185">Reference proteome</keyword>
<comment type="caution">
    <text evidence="1">The sequence shown here is derived from an EMBL/GenBank/DDBJ whole genome shotgun (WGS) entry which is preliminary data.</text>
</comment>
<accession>A0ABP9LE97</accession>
<evidence type="ECO:0000313" key="2">
    <source>
        <dbReference type="Proteomes" id="UP001500124"/>
    </source>
</evidence>
<sequence length="182" mass="20458">MGGDRNGAPYAPVCESRTVLRNVEITAELTVPLRGEVFHNLHWQKKLDLSLDCFICKRTGRTTHLRYGEECAVCSGSQRADHPAAGRVAAFDVTDERERTALRAVVDYWWAPFHDTKRDEPATVLTRAPWVRLYLGYRCPESQQAEAFSIQSNMVRPVSQTCTHCAHPLATSAQSPTIRLMS</sequence>
<proteinExistence type="predicted"/>
<reference evidence="2" key="1">
    <citation type="journal article" date="2019" name="Int. J. Syst. Evol. Microbiol.">
        <title>The Global Catalogue of Microorganisms (GCM) 10K type strain sequencing project: providing services to taxonomists for standard genome sequencing and annotation.</title>
        <authorList>
            <consortium name="The Broad Institute Genomics Platform"/>
            <consortium name="The Broad Institute Genome Sequencing Center for Infectious Disease"/>
            <person name="Wu L."/>
            <person name="Ma J."/>
        </authorList>
    </citation>
    <scope>NUCLEOTIDE SEQUENCE [LARGE SCALE GENOMIC DNA]</scope>
    <source>
        <strain evidence="2">JCM 18410</strain>
    </source>
</reference>
<gene>
    <name evidence="1" type="ORF">GCM10023336_62550</name>
</gene>
<protein>
    <submittedName>
        <fullName evidence="1">Uncharacterized protein</fullName>
    </submittedName>
</protein>
<organism evidence="1 2">
    <name type="scientific">Streptomyces similanensis</name>
    <dbReference type="NCBI Taxonomy" id="1274988"/>
    <lineage>
        <taxon>Bacteria</taxon>
        <taxon>Bacillati</taxon>
        <taxon>Actinomycetota</taxon>
        <taxon>Actinomycetes</taxon>
        <taxon>Kitasatosporales</taxon>
        <taxon>Streptomycetaceae</taxon>
        <taxon>Streptomyces</taxon>
    </lineage>
</organism>